<feature type="domain" description="Ig-like" evidence="5">
    <location>
        <begin position="2167"/>
        <end position="2257"/>
    </location>
</feature>
<dbReference type="FunFam" id="2.60.40.10:FF:000697">
    <property type="entry name" value="titin isoform X1"/>
    <property type="match status" value="1"/>
</dbReference>
<keyword evidence="7" id="KW-1185">Reference proteome</keyword>
<evidence type="ECO:0000313" key="6">
    <source>
        <dbReference type="EMBL" id="GMS78736.1"/>
    </source>
</evidence>
<feature type="domain" description="Ig-like" evidence="5">
    <location>
        <begin position="2694"/>
        <end position="2785"/>
    </location>
</feature>
<feature type="domain" description="Ig-like" evidence="5">
    <location>
        <begin position="3610"/>
        <end position="3697"/>
    </location>
</feature>
<dbReference type="PANTHER" id="PTHR47633:SF4">
    <property type="entry name" value="MYOPALLADIN ISOFORM X1"/>
    <property type="match status" value="1"/>
</dbReference>
<accession>A0AAV5S762</accession>
<feature type="domain" description="Ig-like" evidence="5">
    <location>
        <begin position="4098"/>
        <end position="4186"/>
    </location>
</feature>
<feature type="compositionally biased region" description="Basic and acidic residues" evidence="4">
    <location>
        <begin position="3815"/>
        <end position="3832"/>
    </location>
</feature>
<feature type="non-terminal residue" evidence="6">
    <location>
        <position position="1"/>
    </location>
</feature>
<gene>
    <name evidence="6" type="ORF">PENTCL1PPCAC_911</name>
</gene>
<dbReference type="FunFam" id="2.60.40.10:FF:001652">
    <property type="entry name" value="Uncharacterized protein"/>
    <property type="match status" value="2"/>
</dbReference>
<dbReference type="PANTHER" id="PTHR47633">
    <property type="entry name" value="IMMUNOGLOBULIN"/>
    <property type="match status" value="1"/>
</dbReference>
<keyword evidence="2" id="KW-0963">Cytoplasm</keyword>
<proteinExistence type="predicted"/>
<dbReference type="SUPFAM" id="SSF48726">
    <property type="entry name" value="Immunoglobulin"/>
    <property type="match status" value="30"/>
</dbReference>
<dbReference type="InterPro" id="IPR013783">
    <property type="entry name" value="Ig-like_fold"/>
</dbReference>
<dbReference type="FunFam" id="2.60.40.10:FF:002429">
    <property type="entry name" value="KETtiN (Drosophila actin-binding) homolog"/>
    <property type="match status" value="1"/>
</dbReference>
<dbReference type="FunFam" id="2.60.40.10:FF:000119">
    <property type="entry name" value="Sallimus, isoform P"/>
    <property type="match status" value="4"/>
</dbReference>
<feature type="domain" description="Ig-like" evidence="5">
    <location>
        <begin position="803"/>
        <end position="895"/>
    </location>
</feature>
<feature type="region of interest" description="Disordered" evidence="4">
    <location>
        <begin position="3815"/>
        <end position="3838"/>
    </location>
</feature>
<dbReference type="CDD" id="cd00096">
    <property type="entry name" value="Ig"/>
    <property type="match status" value="7"/>
</dbReference>
<dbReference type="Proteomes" id="UP001432027">
    <property type="component" value="Unassembled WGS sequence"/>
</dbReference>
<dbReference type="InterPro" id="IPR003599">
    <property type="entry name" value="Ig_sub"/>
</dbReference>
<feature type="domain" description="Ig-like" evidence="5">
    <location>
        <begin position="1813"/>
        <end position="1908"/>
    </location>
</feature>
<feature type="compositionally biased region" description="Polar residues" evidence="4">
    <location>
        <begin position="1220"/>
        <end position="1233"/>
    </location>
</feature>
<feature type="domain" description="Ig-like" evidence="5">
    <location>
        <begin position="409"/>
        <end position="489"/>
    </location>
</feature>
<feature type="domain" description="Ig-like" evidence="5">
    <location>
        <begin position="4319"/>
        <end position="4407"/>
    </location>
</feature>
<dbReference type="Pfam" id="PF07679">
    <property type="entry name" value="I-set"/>
    <property type="match status" value="30"/>
</dbReference>
<evidence type="ECO:0000256" key="4">
    <source>
        <dbReference type="SAM" id="MobiDB-lite"/>
    </source>
</evidence>
<dbReference type="FunFam" id="2.60.40.10:FF:000425">
    <property type="entry name" value="Myosin light chain kinase"/>
    <property type="match status" value="1"/>
</dbReference>
<feature type="domain" description="Ig-like" evidence="5">
    <location>
        <begin position="2563"/>
        <end position="2653"/>
    </location>
</feature>
<dbReference type="InterPro" id="IPR013098">
    <property type="entry name" value="Ig_I-set"/>
</dbReference>
<evidence type="ECO:0000256" key="1">
    <source>
        <dbReference type="ARBA" id="ARBA00004496"/>
    </source>
</evidence>
<protein>
    <recommendedName>
        <fullName evidence="5">Ig-like domain-containing protein</fullName>
    </recommendedName>
</protein>
<feature type="domain" description="Ig-like" evidence="5">
    <location>
        <begin position="1681"/>
        <end position="1772"/>
    </location>
</feature>
<feature type="domain" description="Ig-like" evidence="5">
    <location>
        <begin position="1548"/>
        <end position="1640"/>
    </location>
</feature>
<dbReference type="SMART" id="SM00408">
    <property type="entry name" value="IGc2"/>
    <property type="match status" value="19"/>
</dbReference>
<comment type="caution">
    <text evidence="6">The sequence shown here is derived from an EMBL/GenBank/DDBJ whole genome shotgun (WGS) entry which is preliminary data.</text>
</comment>
<organism evidence="6 7">
    <name type="scientific">Pristionchus entomophagus</name>
    <dbReference type="NCBI Taxonomy" id="358040"/>
    <lineage>
        <taxon>Eukaryota</taxon>
        <taxon>Metazoa</taxon>
        <taxon>Ecdysozoa</taxon>
        <taxon>Nematoda</taxon>
        <taxon>Chromadorea</taxon>
        <taxon>Rhabditida</taxon>
        <taxon>Rhabditina</taxon>
        <taxon>Diplogasteromorpha</taxon>
        <taxon>Diplogasteroidea</taxon>
        <taxon>Neodiplogasteridae</taxon>
        <taxon>Pristionchus</taxon>
    </lineage>
</organism>
<feature type="domain" description="Ig-like" evidence="5">
    <location>
        <begin position="3096"/>
        <end position="3187"/>
    </location>
</feature>
<feature type="domain" description="Ig-like" evidence="5">
    <location>
        <begin position="3333"/>
        <end position="3425"/>
    </location>
</feature>
<feature type="non-terminal residue" evidence="6">
    <location>
        <position position="4408"/>
    </location>
</feature>
<dbReference type="FunFam" id="2.60.40.10:FF:001843">
    <property type="entry name" value="KETtiN (Drosophila actin-binding) homolog"/>
    <property type="match status" value="2"/>
</dbReference>
<feature type="domain" description="Ig-like" evidence="5">
    <location>
        <begin position="2826"/>
        <end position="2917"/>
    </location>
</feature>
<name>A0AAV5S762_9BILA</name>
<feature type="region of interest" description="Disordered" evidence="4">
    <location>
        <begin position="1099"/>
        <end position="1121"/>
    </location>
</feature>
<dbReference type="Gene3D" id="2.60.40.10">
    <property type="entry name" value="Immunoglobulins"/>
    <property type="match status" value="30"/>
</dbReference>
<feature type="region of interest" description="Disordered" evidence="4">
    <location>
        <begin position="999"/>
        <end position="1031"/>
    </location>
</feature>
<feature type="domain" description="Ig-like" evidence="5">
    <location>
        <begin position="2960"/>
        <end position="3051"/>
    </location>
</feature>
<dbReference type="PROSITE" id="PS50835">
    <property type="entry name" value="IG_LIKE"/>
    <property type="match status" value="27"/>
</dbReference>
<feature type="domain" description="Ig-like" evidence="5">
    <location>
        <begin position="3998"/>
        <end position="4087"/>
    </location>
</feature>
<evidence type="ECO:0000313" key="7">
    <source>
        <dbReference type="Proteomes" id="UP001432027"/>
    </source>
</evidence>
<feature type="domain" description="Ig-like" evidence="5">
    <location>
        <begin position="670"/>
        <end position="760"/>
    </location>
</feature>
<dbReference type="FunFam" id="2.60.40.10:FF:004891">
    <property type="match status" value="1"/>
</dbReference>
<dbReference type="InterPro" id="IPR036179">
    <property type="entry name" value="Ig-like_dom_sf"/>
</dbReference>
<dbReference type="EMBL" id="BTSX01000001">
    <property type="protein sequence ID" value="GMS78736.1"/>
    <property type="molecule type" value="Genomic_DNA"/>
</dbReference>
<feature type="domain" description="Ig-like" evidence="5">
    <location>
        <begin position="2431"/>
        <end position="2522"/>
    </location>
</feature>
<dbReference type="SMART" id="SM00409">
    <property type="entry name" value="IG"/>
    <property type="match status" value="30"/>
</dbReference>
<comment type="subcellular location">
    <subcellularLocation>
        <location evidence="1">Cytoplasm</location>
    </subcellularLocation>
</comment>
<dbReference type="InterPro" id="IPR007110">
    <property type="entry name" value="Ig-like_dom"/>
</dbReference>
<feature type="domain" description="Ig-like" evidence="5">
    <location>
        <begin position="3232"/>
        <end position="3323"/>
    </location>
</feature>
<feature type="domain" description="Ig-like" evidence="5">
    <location>
        <begin position="148"/>
        <end position="238"/>
    </location>
</feature>
<evidence type="ECO:0000259" key="5">
    <source>
        <dbReference type="PROSITE" id="PS50835"/>
    </source>
</evidence>
<dbReference type="InterPro" id="IPR003598">
    <property type="entry name" value="Ig_sub2"/>
</dbReference>
<dbReference type="GO" id="GO:0031672">
    <property type="term" value="C:A band"/>
    <property type="evidence" value="ECO:0007669"/>
    <property type="project" value="UniProtKB-ARBA"/>
</dbReference>
<feature type="domain" description="Ig-like" evidence="5">
    <location>
        <begin position="4205"/>
        <end position="4293"/>
    </location>
</feature>
<feature type="region of interest" description="Disordered" evidence="4">
    <location>
        <begin position="1211"/>
        <end position="1235"/>
    </location>
</feature>
<evidence type="ECO:0000256" key="3">
    <source>
        <dbReference type="ARBA" id="ARBA00023319"/>
    </source>
</evidence>
<feature type="domain" description="Ig-like" evidence="5">
    <location>
        <begin position="3474"/>
        <end position="3564"/>
    </location>
</feature>
<sequence>ARTVSHLKSIPEAQVSAAPSFVTRFQSVSLYEGDSVKLYCKANADNAEFAWYQDDKKIASGGPHFKIETRGSETALIITDATMAEGGWYRCDATNAQGTTQLKGRVVVQSRAKLGQNQREQITLRKVDRRNARSPAMQVDVSQSKSAPAFQGSLQSAQLVEGQTARLEVKFGPQDDPNLKIAWLKDGKAILASSRVITVADFGVALLEISPVTAADAGEYTVVAVNPLGESRQSAVLNVIGHGRGQAMPQSANAFGGSAYAATGAGGQQHIDLPNFLTDIRSQELFEGSNLHLEAKLVPINDPSLKVEWFLNGKPLAAGGRVQQQYMHGFATLDIAEISMADAGTITARAANQVGAAENSADIVIHPRHNLQQAGGRPLDVEDVRELQFAHAKNDEAPRFLSNLADYYCPEELGRSYFEAAITPVNDPSLKVTWLKDGHPLPNANRIQTNHNFGRVSLVLHPTYPEDQGVYSCVLHSVHGKAQSQASLKTSQTPSLQTDTRHEGSMHIIGYLDGHQVHIGPQTVDRPEEFHSLEAPRFARALATRVEAQENEPVHFEARLQPASDVKMTVEWYHNGAPLPAAHRFRPMFDFGYVALDILYAYPEDSGVYELVARNELGETKCQLELVVTGDKVQYLDPHHPESLSRIEQLEQNRMRGLPEIEDRGCDSAPQFVGDLRDIAINEHEDIHLDLRVSPINDPTMRVEWFVNGAPLLTGSRVKALYELGFVALDIKGAISEDSGTYVCRITNALGEASKQCQITVAPSGTILSDTQHEESLGKINYLENLNKYGRVEVEDVGPDSAPVFVVNMQGDLGEIEEGEQVHLECQVKPYNDNSLKVQWLKDGHSIPNGHRFRTFYDFGFVSLDILGAMAHDAGTYTCHAVNSLGEAETDARFTVLGTNFLNNYNYTTMQEAREIAIRMVDTTPLGPVYARARAYEESGHLIPVNVLRRQAAPTPQDATIVKSAPRILPVRVLTASPSDYHDPINGTIEEPREVPIRFDQGSGYGYQTPAADPSENPEPANGTSGEPREVPIRFDEGARYGYQKVPNQHYRPISGTNDAPREVPIRFGHPAAAPTPDSRNQVEPRRFDQAARYHMPVRQSQLSPRPAATTHHHHHSHAAPLFEQPARFRADEPREINLPIRIPEESRLQQHLQYLQQEEDRSIPPMQRTPSSPRTIDVHIRISSGTNGSKPAPVSPRLLADVPTMRPFSVVAPSDHGTRNQTGGTRNQNGARNGTRMGLLSLIGSAKDAIVGHSQHPSSYAKIQEMEAPKPAAPDAPEQQRTAPSFVKQLGPAVNVLEGDSVYLEAQCVPTDDNSMTYEWLLNGAPLMKSHRYALSYDFGYVALNILYCFPEDSGEYTLIVRNDKGEARSTVNIDCQMKGSLFTDSFHPNSIQKIHQLEQPQLRAEPLPDAERVAPSIPLPPSMDTVHESQTLHLEAQISPIDDNSLIVYWMKDGAPLPASSRYRILNDFGFASLDIDYIRADDAGTYSLVVRNDKGQAETSTSFEVDRLKGIISDTAHPESLRRIQEIEALKPALPSEADAPPEAPSFSQQLAGPTDVLKEGQSVHMDCVVQPINDPALRIEWFFNGAPLQFGSRIRMIHDFGYVGLEFLHVHPEDSGVYECRATNTAGTASTELQIECRPLRNLYLDTQHAESWAKIQEIENRQVDRPPTPDQTFEPPTFTQQLVGADNLPEASAIRLEARLIPVNDPTLRVMWTRNGQPLPQASRFMPRRDVDLCTLDILAIYGEDNGEYACHARSDFGEAKTTCNVTCIPTDSLLLDTQHEQSWQQIQEFENRRAPEPIVEEAEKVAPQFVVPLSQSMGELAEGVPIHLECQVAPTNDNQLTVQWYHNGAPISHGHRFRTTHDFGYVALDILYAFAQDSGEWACVAKNELGEAQTMVAPKFVEPMQSLERIEFQQAHFETRVTPVNDPKLRIQWFKDGAPLPNSNRFKLTNDFGFVAIDIAHTVDQDSGTYTVVASNEKGEDTISASLLVVANPSILGNTQHEQSWARIQALEAPRGPGEERPEAVHEAPRWVRPLNSVDGLVEGQPAHFEAQFAPFGDPKTTVHWFLNGRPMGMSNRKIMRNEFGLVTLDLAYTLAEDAGEYMVLVRNDAGEDTTTGKLACSSRPGIIGDVQHEQSWKRIQEIEAPREPLPEPAAATYQKPSFTQPLQSVELPEGGTALLEARFIPVNDPSMTLQWFLNDQPLADSNWITMTQDFGCAALKISPAYARHTGVYSCKATNSEGAAITSAQVTVQDSESLFLDTQHPASLQKIQEMEAIDKYARLEAPEREFDKPQWIQPFADVDNVGEGQVVELHGLVEPSGDPSMRIEWLFNGKPILNANRYRQEYEFGNAILTIAHTFPHDTGVYTCRAWNSQGEASTSATVKIDGYERLLLDSAHPVSWQRIQELEAPKIVEEIEEIVQQEKPYFLTQLASVTDIPEGEPVHLEATFMPARDPNLKVEWQRNGAPIGASQLVKTRHELGWATLDILTVNPDHNGMYTLHISNEQGEAASSASVKVAGTDAVLRDTRHEESWRRIQILEAPREAAPDAPAPVYDTPAITTQIGDVECNEGEPAHFEATIQPINDPGLKVEWLRNGQPLAHGNKYAISHDFGICILDIGYAYPEDQGVYQLRIWNDAGEAVSSATLKCQGKDALLLDTQHEESWRRIQEIEAPRPAMEEVEAAPKPAPKFISPLTAPPELCEGQPAHFETTVEPIDDPNLTITWFLNGQPIAASSRAKMINDFGWVIMDIGSVDGRDAGDWTCVATNAAGEAQVSTSLSVVTRDGIAYDSLQPQSLQRIQEIEAPKPLPEEAPAFVAEAPQITAQLVISGGSEEGSSAHLEAQYTPVNDPNVKVEWFRNGQPLHHSNRYKMVHDFGFAILEILSVLSHDAGEYTLRVSNEAGEASTSAAIDIETKSGLLLQPQNEAKARAVEVLEENRNRRPEEVVVELKEVVPVFIEPLSAPVICDEGENAHFTARYEPVNDNQLQVQWFLNGKPLKTGSRVKPISDFGFCVLQISPVYPEDSGEYSCRAVNLVGEAVTSTKLECRPKEGIISRSQLPERMSGAAKRIAEIEAPRPTKADAPDVDHGPPRFMTQIQSPPELLEGEIAHLEAQIEPTADPRLKVEWFKDGMPMRNSARMKMTTDFGFVVLDLCPAEPQDTGKWSCRISNEKGQAESECEIKVVGQSGVSYEWMSPDQRKERINELENWINRPKDDLQLPPQEFEAPRFTTELADLGQLNEADATAFVCVLEPIGDPTLRIEWQHNGHAIPYSNRIMQTNEFGVATLLIKHLIAADSGEYKCIATNSKGRVETVGNVNVESITQQDAPAIVQPLVDTIDGTAEGESIHLECRVTPIHDPLLKVRWYKNGAPLPEASRFRPSFEFGFVSLDILYAYPEDNGDYELVAENGKGETRTKTRITVLPGKRLEFGAQAHGTVQDNLESHFRQHTAAPLALKAEDIYDESAARAPVFLTPLVNIGVEEGDFARFETQVAPVNDPYMKLEWYKDQKPVLIGHRFRSTLDFGFACLDLLYALPDDTGEYTCVATNRFGQTMTSAKLGCSTGQHIITDRQLPQGLRVSGVKKDQGKLYWSEQEGAGQPKQRQAPEFTIKPRPLQVTENEVARFECALIGVPKPKVTWYINGNQALHGHRHKLHFDGIHYLTVQNCRISDAGEILVVARNSEGEVQATASLDVFQNNDFRQHKLKPTQFVTANEMEERAANWKKQTMGKLGEAFETAPKADPQKLMHVERSRTPIEPLESEELINKFMRPKEDLYEHLSMVEQEKKQFKGLELEPVSLKAGKINRFTPEKEDMEKVNLRSRPQDKRLNTPPREVNVPARDQVNLKIAKPTRASEVNEGGHVTIEEDRAKLRGVQQGPEVPKEETVIHKDQVTNAGESVKLEEKSLKESTVNVKPIIPEATISNKLLYQTYRERRESMTSSSGVDRMSSESLNDETMGVTRMQYSFSPRARERTVGFHMIRPTPTKLGQSAKAPVSVSQQLKPVQAEIGKPARFFVAFEGALPIKVTWFRDGKELKPTFETQIKTTNTGSTLDIGRLKATQAGEYMVRLENVAGQVESSASLSVTQAVDKGKAPDFSARMNDLRIQQGAPATFQCTVTGEPVPTISWFKDGAPLPNDGRFAASSSNGSHSLALAQTLPQDVGVYECVAKNAAGEARCKARLNVNLVKTGKGAEEGPRLEAPRFTAQIQPVIANEGGAATFTAKFTGSPEPTIRWYRNNEPIKKSSAYVVSQSNGEATLKIEAARQEDVAEYKVEASNPAGKASSVANLVLAPKSGRIAGTTVTRGGTSSTASGAPQFVSKLSDVSARQGHTVKFTAEIAGNPLPTVKWTHNGRPLAASPTCKISLTGNKSVVELARVSAAQAGDYVCTIENNGGSASCQAKLTL</sequence>
<keyword evidence="3" id="KW-0393">Immunoglobulin domain</keyword>
<feature type="domain" description="Ig-like" evidence="5">
    <location>
        <begin position="274"/>
        <end position="364"/>
    </location>
</feature>
<evidence type="ECO:0000256" key="2">
    <source>
        <dbReference type="ARBA" id="ARBA00022490"/>
    </source>
</evidence>
<feature type="domain" description="Ig-like" evidence="5">
    <location>
        <begin position="1285"/>
        <end position="1376"/>
    </location>
</feature>
<feature type="domain" description="Ig-like" evidence="5">
    <location>
        <begin position="2299"/>
        <end position="2390"/>
    </location>
</feature>
<feature type="domain" description="Ig-like" evidence="5">
    <location>
        <begin position="19"/>
        <end position="107"/>
    </location>
</feature>
<dbReference type="FunFam" id="2.60.40.10:FF:000962">
    <property type="entry name" value="titin isoform X1"/>
    <property type="match status" value="16"/>
</dbReference>
<dbReference type="GO" id="GO:0019899">
    <property type="term" value="F:enzyme binding"/>
    <property type="evidence" value="ECO:0007669"/>
    <property type="project" value="UniProtKB-ARBA"/>
</dbReference>
<reference evidence="6" key="1">
    <citation type="submission" date="2023-10" db="EMBL/GenBank/DDBJ databases">
        <title>Genome assembly of Pristionchus species.</title>
        <authorList>
            <person name="Yoshida K."/>
            <person name="Sommer R.J."/>
        </authorList>
    </citation>
    <scope>NUCLEOTIDE SEQUENCE</scope>
    <source>
        <strain evidence="6">RS0144</strain>
    </source>
</reference>
<feature type="domain" description="Ig-like" evidence="5">
    <location>
        <begin position="1417"/>
        <end position="1507"/>
    </location>
</feature>